<gene>
    <name evidence="2" type="ORF">LL14B4_10160</name>
</gene>
<keyword evidence="1" id="KW-1133">Transmembrane helix</keyword>
<dbReference type="AlphaFoldDB" id="A0A2Z3KGH8"/>
<protein>
    <submittedName>
        <fullName evidence="2">Uncharacterized protein</fullName>
    </submittedName>
</protein>
<evidence type="ECO:0000256" key="1">
    <source>
        <dbReference type="SAM" id="Phobius"/>
    </source>
</evidence>
<feature type="transmembrane region" description="Helical" evidence="1">
    <location>
        <begin position="44"/>
        <end position="65"/>
    </location>
</feature>
<feature type="transmembrane region" description="Helical" evidence="1">
    <location>
        <begin position="85"/>
        <end position="109"/>
    </location>
</feature>
<accession>A0A2Z3KGH8</accession>
<evidence type="ECO:0000313" key="3">
    <source>
        <dbReference type="Proteomes" id="UP000245919"/>
    </source>
</evidence>
<keyword evidence="1" id="KW-0472">Membrane</keyword>
<dbReference type="EMBL" id="CP028160">
    <property type="protein sequence ID" value="AWN66516.1"/>
    <property type="molecule type" value="Genomic_DNA"/>
</dbReference>
<organism evidence="2 3">
    <name type="scientific">Lactococcus lactis subsp. lactis</name>
    <name type="common">Streptococcus lactis</name>
    <dbReference type="NCBI Taxonomy" id="1360"/>
    <lineage>
        <taxon>Bacteria</taxon>
        <taxon>Bacillati</taxon>
        <taxon>Bacillota</taxon>
        <taxon>Bacilli</taxon>
        <taxon>Lactobacillales</taxon>
        <taxon>Streptococcaceae</taxon>
        <taxon>Lactococcus</taxon>
    </lineage>
</organism>
<name>A0A2Z3KGH8_LACLL</name>
<feature type="transmembrane region" description="Helical" evidence="1">
    <location>
        <begin position="129"/>
        <end position="148"/>
    </location>
</feature>
<keyword evidence="1" id="KW-0812">Transmembrane</keyword>
<feature type="transmembrane region" description="Helical" evidence="1">
    <location>
        <begin position="6"/>
        <end position="24"/>
    </location>
</feature>
<proteinExistence type="predicted"/>
<dbReference type="Proteomes" id="UP000245919">
    <property type="component" value="Chromosome"/>
</dbReference>
<reference evidence="2 3" key="1">
    <citation type="submission" date="2018-03" db="EMBL/GenBank/DDBJ databases">
        <title>Genome sequence of Lactococcus lactis strain 14B4 from almond drupe.</title>
        <authorList>
            <person name="Tran T.D."/>
            <person name="McGarvey J.A."/>
            <person name="Huynh S."/>
            <person name="Parker C.T."/>
        </authorList>
    </citation>
    <scope>NUCLEOTIDE SEQUENCE [LARGE SCALE GENOMIC DNA]</scope>
    <source>
        <strain evidence="2 3">14B4</strain>
    </source>
</reference>
<sequence length="149" mass="17015">MVQLLITVIYAVLILWAMIAILMYQKELSKEKGETLMVVRLNIILPFVLFILLAYGSLFIQPMVYGISHHLPSSFDMRAILKQGAMLIELIAIIYYPMYAWGDIIANILNREIRGSQKVEDDLRRQTNALRNTVLMALVLGSIILLLVH</sequence>
<evidence type="ECO:0000313" key="2">
    <source>
        <dbReference type="EMBL" id="AWN66516.1"/>
    </source>
</evidence>